<evidence type="ECO:0000313" key="1">
    <source>
        <dbReference type="EMBL" id="ETN42600.1"/>
    </source>
</evidence>
<dbReference type="Proteomes" id="UP000030752">
    <property type="component" value="Unassembled WGS sequence"/>
</dbReference>
<dbReference type="GeneID" id="19969096"/>
<dbReference type="eggNOG" id="ENOG502T5S8">
    <property type="taxonomic scope" value="Eukaryota"/>
</dbReference>
<dbReference type="HOGENOM" id="CLU_1948815_0_0_1"/>
<dbReference type="OrthoDB" id="10011777at2759"/>
<proteinExistence type="predicted"/>
<sequence length="105" mass="12502">MPLRVIITILPRHDKTDFTWERLQWLAEQVKQHEPDVTSYRYGRNDGTYGEAGFVAVMEIKDQKSLENRRNLPHHQEIARLIREEGLLREPLRYFVLTEEGGWGR</sequence>
<evidence type="ECO:0008006" key="3">
    <source>
        <dbReference type="Google" id="ProtNLM"/>
    </source>
</evidence>
<dbReference type="VEuPathDB" id="FungiDB:HMPREF1541_01757"/>
<dbReference type="RefSeq" id="XP_008714336.1">
    <property type="nucleotide sequence ID" value="XM_008716114.1"/>
</dbReference>
<accession>W2S1Z4</accession>
<protein>
    <recommendedName>
        <fullName evidence="3">Stress-response A/B barrel domain-containing protein</fullName>
    </recommendedName>
</protein>
<gene>
    <name evidence="1" type="ORF">HMPREF1541_01757</name>
</gene>
<evidence type="ECO:0000313" key="2">
    <source>
        <dbReference type="Proteomes" id="UP000030752"/>
    </source>
</evidence>
<dbReference type="AlphaFoldDB" id="W2S1Z4"/>
<keyword evidence="2" id="KW-1185">Reference proteome</keyword>
<name>W2S1Z4_CYPE1</name>
<reference evidence="1 2" key="1">
    <citation type="submission" date="2013-03" db="EMBL/GenBank/DDBJ databases">
        <title>The Genome Sequence of Phialophora europaea CBS 101466.</title>
        <authorList>
            <consortium name="The Broad Institute Genomics Platform"/>
            <person name="Cuomo C."/>
            <person name="de Hoog S."/>
            <person name="Gorbushina A."/>
            <person name="Walker B."/>
            <person name="Young S.K."/>
            <person name="Zeng Q."/>
            <person name="Gargeya S."/>
            <person name="Fitzgerald M."/>
            <person name="Haas B."/>
            <person name="Abouelleil A."/>
            <person name="Allen A.W."/>
            <person name="Alvarado L."/>
            <person name="Arachchi H.M."/>
            <person name="Berlin A.M."/>
            <person name="Chapman S.B."/>
            <person name="Gainer-Dewar J."/>
            <person name="Goldberg J."/>
            <person name="Griggs A."/>
            <person name="Gujja S."/>
            <person name="Hansen M."/>
            <person name="Howarth C."/>
            <person name="Imamovic A."/>
            <person name="Ireland A."/>
            <person name="Larimer J."/>
            <person name="McCowan C."/>
            <person name="Murphy C."/>
            <person name="Pearson M."/>
            <person name="Poon T.W."/>
            <person name="Priest M."/>
            <person name="Roberts A."/>
            <person name="Saif S."/>
            <person name="Shea T."/>
            <person name="Sisk P."/>
            <person name="Sykes S."/>
            <person name="Wortman J."/>
            <person name="Nusbaum C."/>
            <person name="Birren B."/>
        </authorList>
    </citation>
    <scope>NUCLEOTIDE SEQUENCE [LARGE SCALE GENOMIC DNA]</scope>
    <source>
        <strain evidence="1 2">CBS 101466</strain>
    </source>
</reference>
<organism evidence="1 2">
    <name type="scientific">Cyphellophora europaea (strain CBS 101466)</name>
    <name type="common">Phialophora europaea</name>
    <dbReference type="NCBI Taxonomy" id="1220924"/>
    <lineage>
        <taxon>Eukaryota</taxon>
        <taxon>Fungi</taxon>
        <taxon>Dikarya</taxon>
        <taxon>Ascomycota</taxon>
        <taxon>Pezizomycotina</taxon>
        <taxon>Eurotiomycetes</taxon>
        <taxon>Chaetothyriomycetidae</taxon>
        <taxon>Chaetothyriales</taxon>
        <taxon>Cyphellophoraceae</taxon>
        <taxon>Cyphellophora</taxon>
    </lineage>
</organism>
<dbReference type="EMBL" id="KB822718">
    <property type="protein sequence ID" value="ETN42600.1"/>
    <property type="molecule type" value="Genomic_DNA"/>
</dbReference>
<dbReference type="InParanoid" id="W2S1Z4"/>
<dbReference type="Gene3D" id="3.30.70.100">
    <property type="match status" value="1"/>
</dbReference>